<gene>
    <name evidence="1" type="ORF">RN51_00827</name>
</gene>
<dbReference type="PATRIC" id="fig|82380.10.peg.824"/>
<reference evidence="1 2" key="1">
    <citation type="submission" date="2015-02" db="EMBL/GenBank/DDBJ databases">
        <title>Draft genome sequences of ten Microbacterium spp. with emphasis on heavy metal contaminated environments.</title>
        <authorList>
            <person name="Corretto E."/>
        </authorList>
    </citation>
    <scope>NUCLEOTIDE SEQUENCE [LARGE SCALE GENOMIC DNA]</scope>
    <source>
        <strain evidence="1 2">BEL163</strain>
    </source>
</reference>
<comment type="caution">
    <text evidence="1">The sequence shown here is derived from an EMBL/GenBank/DDBJ whole genome shotgun (WGS) entry which is preliminary data.</text>
</comment>
<dbReference type="EMBL" id="JYIV01000018">
    <property type="protein sequence ID" value="KJL25007.1"/>
    <property type="molecule type" value="Genomic_DNA"/>
</dbReference>
<organism evidence="1 2">
    <name type="scientific">Microbacterium oxydans</name>
    <dbReference type="NCBI Taxonomy" id="82380"/>
    <lineage>
        <taxon>Bacteria</taxon>
        <taxon>Bacillati</taxon>
        <taxon>Actinomycetota</taxon>
        <taxon>Actinomycetes</taxon>
        <taxon>Micrococcales</taxon>
        <taxon>Microbacteriaceae</taxon>
        <taxon>Microbacterium</taxon>
    </lineage>
</organism>
<accession>A0A0F0KVR6</accession>
<sequence length="206" mass="22858">MVNPSPRTPVVGRLRFAQQLQGVPRSLDTWRITTDSPTVASSLHGVLGGTAPRPWPGPSQDTLEVLTATSELNVIITSSMSFQIRFFRKNTAHNYMSTGDELILPDRSRVLDPDRELSLLQRRRRARDTGERLVTSLYCQLAAAPDLGTLLFRSTSWDLAERLRRADIPQRLEAAGRDVPATLRISTTPTGRATLPHATAHLLLND</sequence>
<dbReference type="Pfam" id="PF18897">
    <property type="entry name" value="Gp3-like"/>
    <property type="match status" value="1"/>
</dbReference>
<evidence type="ECO:0000313" key="1">
    <source>
        <dbReference type="EMBL" id="KJL25007.1"/>
    </source>
</evidence>
<protein>
    <submittedName>
        <fullName evidence="1">Uncharacterized protein</fullName>
    </submittedName>
</protein>
<dbReference type="Proteomes" id="UP000033725">
    <property type="component" value="Unassembled WGS sequence"/>
</dbReference>
<name>A0A0F0KVR6_9MICO</name>
<dbReference type="GeneID" id="36299778"/>
<proteinExistence type="predicted"/>
<dbReference type="InterPro" id="IPR043991">
    <property type="entry name" value="Gp3-like"/>
</dbReference>
<dbReference type="OrthoDB" id="3688760at2"/>
<dbReference type="RefSeq" id="WP_045262761.1">
    <property type="nucleotide sequence ID" value="NZ_JYIV01000018.1"/>
</dbReference>
<dbReference type="AlphaFoldDB" id="A0A0F0KVR6"/>
<evidence type="ECO:0000313" key="2">
    <source>
        <dbReference type="Proteomes" id="UP000033725"/>
    </source>
</evidence>